<comment type="caution">
    <text evidence="5">The sequence shown here is derived from an EMBL/GenBank/DDBJ whole genome shotgun (WGS) entry which is preliminary data.</text>
</comment>
<dbReference type="InterPro" id="IPR002068">
    <property type="entry name" value="A-crystallin/Hsp20_dom"/>
</dbReference>
<dbReference type="GO" id="GO:0009408">
    <property type="term" value="P:response to heat"/>
    <property type="evidence" value="ECO:0007669"/>
    <property type="project" value="InterPro"/>
</dbReference>
<dbReference type="SUPFAM" id="SSF49764">
    <property type="entry name" value="HSP20-like chaperones"/>
    <property type="match status" value="1"/>
</dbReference>
<evidence type="ECO:0000313" key="6">
    <source>
        <dbReference type="Proteomes" id="UP001279734"/>
    </source>
</evidence>
<accession>A0AAD3SZA2</accession>
<dbReference type="Proteomes" id="UP001279734">
    <property type="component" value="Unassembled WGS sequence"/>
</dbReference>
<keyword evidence="6" id="KW-1185">Reference proteome</keyword>
<evidence type="ECO:0000256" key="2">
    <source>
        <dbReference type="PROSITE-ProRule" id="PRU00285"/>
    </source>
</evidence>
<reference evidence="5" key="1">
    <citation type="submission" date="2023-05" db="EMBL/GenBank/DDBJ databases">
        <title>Nepenthes gracilis genome sequencing.</title>
        <authorList>
            <person name="Fukushima K."/>
        </authorList>
    </citation>
    <scope>NUCLEOTIDE SEQUENCE</scope>
    <source>
        <strain evidence="5">SING2019-196</strain>
    </source>
</reference>
<keyword evidence="1" id="KW-0346">Stress response</keyword>
<dbReference type="EMBL" id="BSYO01000021">
    <property type="protein sequence ID" value="GMH19721.1"/>
    <property type="molecule type" value="Genomic_DNA"/>
</dbReference>
<evidence type="ECO:0000256" key="3">
    <source>
        <dbReference type="RuleBase" id="RU003616"/>
    </source>
</evidence>
<dbReference type="Pfam" id="PF00011">
    <property type="entry name" value="HSP20"/>
    <property type="match status" value="1"/>
</dbReference>
<dbReference type="PANTHER" id="PTHR46733:SF4">
    <property type="entry name" value="HEAT SHOCK PROTEIN 21, CHLOROPLASTIC"/>
    <property type="match status" value="1"/>
</dbReference>
<dbReference type="CDD" id="cd06464">
    <property type="entry name" value="ACD_sHsps-like"/>
    <property type="match status" value="1"/>
</dbReference>
<evidence type="ECO:0000313" key="5">
    <source>
        <dbReference type="EMBL" id="GMH19721.1"/>
    </source>
</evidence>
<dbReference type="AlphaFoldDB" id="A0AAD3SZA2"/>
<proteinExistence type="inferred from homology"/>
<dbReference type="InterPro" id="IPR008978">
    <property type="entry name" value="HSP20-like_chaperone"/>
</dbReference>
<dbReference type="Gene3D" id="2.60.40.790">
    <property type="match status" value="1"/>
</dbReference>
<evidence type="ECO:0000256" key="1">
    <source>
        <dbReference type="ARBA" id="ARBA00023016"/>
    </source>
</evidence>
<evidence type="ECO:0000259" key="4">
    <source>
        <dbReference type="PROSITE" id="PS01031"/>
    </source>
</evidence>
<organism evidence="5 6">
    <name type="scientific">Nepenthes gracilis</name>
    <name type="common">Slender pitcher plant</name>
    <dbReference type="NCBI Taxonomy" id="150966"/>
    <lineage>
        <taxon>Eukaryota</taxon>
        <taxon>Viridiplantae</taxon>
        <taxon>Streptophyta</taxon>
        <taxon>Embryophyta</taxon>
        <taxon>Tracheophyta</taxon>
        <taxon>Spermatophyta</taxon>
        <taxon>Magnoliopsida</taxon>
        <taxon>eudicotyledons</taxon>
        <taxon>Gunneridae</taxon>
        <taxon>Pentapetalae</taxon>
        <taxon>Caryophyllales</taxon>
        <taxon>Nepenthaceae</taxon>
        <taxon>Nepenthes</taxon>
    </lineage>
</organism>
<dbReference type="InterPro" id="IPR044587">
    <property type="entry name" value="HSP21-like"/>
</dbReference>
<gene>
    <name evidence="5" type="ORF">Nepgr_021562</name>
</gene>
<sequence>MASKALGWLVSPLVSDGPASGKLAVGGRPCSAFFPIVRRAARLSTVRAQAQEGGRNGEVLVTRENQGGAAVERRPKRLALDVSPFDSFLPMRTMRQMLDMMDRLFEDAMTYPGGVEVRAPWDIAEGEHEIKVRLDMPGLSKDDVKVSVEDDVLVVQAEEKKEGEGKDDAWVKRSYSSYDTRLQLPDGCEVDKVKAELRNGVLLVTIPKKEVQRKVIDVQIQ</sequence>
<dbReference type="PANTHER" id="PTHR46733">
    <property type="entry name" value="26.5 KDA HEAT SHOCK PROTEIN, MITOCHONDRIAL"/>
    <property type="match status" value="1"/>
</dbReference>
<protein>
    <recommendedName>
        <fullName evidence="4">SHSP domain-containing protein</fullName>
    </recommendedName>
</protein>
<name>A0AAD3SZA2_NEPGR</name>
<dbReference type="PROSITE" id="PS01031">
    <property type="entry name" value="SHSP"/>
    <property type="match status" value="1"/>
</dbReference>
<comment type="similarity">
    <text evidence="2 3">Belongs to the small heat shock protein (HSP20) family.</text>
</comment>
<feature type="domain" description="SHSP" evidence="4">
    <location>
        <begin position="112"/>
        <end position="221"/>
    </location>
</feature>